<dbReference type="FunFam" id="3.30.460.10:FF:000008">
    <property type="entry name" value="Ribosomal silencing factor RsfS"/>
    <property type="match status" value="1"/>
</dbReference>
<comment type="subcellular location">
    <subcellularLocation>
        <location evidence="2">Cytoplasm</location>
    </subcellularLocation>
</comment>
<proteinExistence type="inferred from homology"/>
<dbReference type="GO" id="GO:0005737">
    <property type="term" value="C:cytoplasm"/>
    <property type="evidence" value="ECO:0007669"/>
    <property type="project" value="UniProtKB-SubCell"/>
</dbReference>
<comment type="similarity">
    <text evidence="1 2">Belongs to the Iojap/RsfS family.</text>
</comment>
<evidence type="ECO:0000313" key="4">
    <source>
        <dbReference type="Proteomes" id="UP000003111"/>
    </source>
</evidence>
<reference evidence="3" key="1">
    <citation type="submission" date="2010-08" db="EMBL/GenBank/DDBJ databases">
        <authorList>
            <person name="Muzny D."/>
            <person name="Qin X."/>
            <person name="Buhay C."/>
            <person name="Dugan-Rocha S."/>
            <person name="Ding Y."/>
            <person name="Chen G."/>
            <person name="Hawes A."/>
            <person name="Holder M."/>
            <person name="Jhangiani S."/>
            <person name="Johnson A."/>
            <person name="Khan Z."/>
            <person name="Li Z."/>
            <person name="Liu W."/>
            <person name="Liu X."/>
            <person name="Perez L."/>
            <person name="Shen H."/>
            <person name="Wang Q."/>
            <person name="Watt J."/>
            <person name="Xi L."/>
            <person name="Xin Y."/>
            <person name="Zhou J."/>
            <person name="Deng J."/>
            <person name="Jiang H."/>
            <person name="Liu Y."/>
            <person name="Qu J."/>
            <person name="Song X.-Z."/>
            <person name="Zhang L."/>
            <person name="Villasana D."/>
            <person name="Johnson A."/>
            <person name="Liu J."/>
            <person name="Liyanage D."/>
            <person name="Lorensuhewa L."/>
            <person name="Robinson T."/>
            <person name="Song A."/>
            <person name="Song B.-B."/>
            <person name="Dinh H."/>
            <person name="Thornton R."/>
            <person name="Coyle M."/>
            <person name="Francisco L."/>
            <person name="Jackson L."/>
            <person name="Javaid M."/>
            <person name="Korchina V."/>
            <person name="Kovar C."/>
            <person name="Mata R."/>
            <person name="Mathew T."/>
            <person name="Ngo R."/>
            <person name="Nguyen L."/>
            <person name="Nguyen N."/>
            <person name="Okwuonu G."/>
            <person name="Ongeri F."/>
            <person name="Pham C."/>
            <person name="Simmons D."/>
            <person name="Wilczek-Boney K."/>
            <person name="Hale W."/>
            <person name="Jakkamsetti A."/>
            <person name="Pham P."/>
            <person name="Ruth R."/>
            <person name="San Lucas F."/>
            <person name="Warren J."/>
            <person name="Zhang J."/>
            <person name="Zhao Z."/>
            <person name="Zhou C."/>
            <person name="Zhu D."/>
            <person name="Lee S."/>
            <person name="Bess C."/>
            <person name="Blankenburg K."/>
            <person name="Forbes L."/>
            <person name="Fu Q."/>
            <person name="Gubbala S."/>
            <person name="Hirani K."/>
            <person name="Jayaseelan J.C."/>
            <person name="Lara F."/>
            <person name="Munidasa M."/>
            <person name="Palculict T."/>
            <person name="Patil S."/>
            <person name="Pu L.-L."/>
            <person name="Saada N."/>
            <person name="Tang L."/>
            <person name="Weissenberger G."/>
            <person name="Zhu Y."/>
            <person name="Hemphill L."/>
            <person name="Shang Y."/>
            <person name="Youmans B."/>
            <person name="Ayvaz T."/>
            <person name="Ross M."/>
            <person name="Santibanez J."/>
            <person name="Aqrawi P."/>
            <person name="Gross S."/>
            <person name="Joshi V."/>
            <person name="Fowler G."/>
            <person name="Nazareth L."/>
            <person name="Reid J."/>
            <person name="Worley K."/>
            <person name="Petrosino J."/>
            <person name="Highlander S."/>
            <person name="Gibbs R."/>
        </authorList>
    </citation>
    <scope>NUCLEOTIDE SEQUENCE [LARGE SCALE GENOMIC DNA]</scope>
    <source>
        <strain evidence="3">DSM 15272</strain>
    </source>
</reference>
<keyword evidence="2" id="KW-0810">Translation regulation</keyword>
<dbReference type="HAMAP" id="MF_01477">
    <property type="entry name" value="Iojap_RsfS"/>
    <property type="match status" value="1"/>
</dbReference>
<dbReference type="STRING" id="585531.HMPREF0063_11281"/>
<dbReference type="GO" id="GO:0090071">
    <property type="term" value="P:negative regulation of ribosome biogenesis"/>
    <property type="evidence" value="ECO:0007669"/>
    <property type="project" value="UniProtKB-UniRule"/>
</dbReference>
<dbReference type="PANTHER" id="PTHR21043">
    <property type="entry name" value="IOJAP SUPERFAMILY ORTHOLOG"/>
    <property type="match status" value="1"/>
</dbReference>
<dbReference type="NCBIfam" id="TIGR00090">
    <property type="entry name" value="rsfS_iojap_ybeB"/>
    <property type="match status" value="1"/>
</dbReference>
<evidence type="ECO:0000313" key="3">
    <source>
        <dbReference type="EMBL" id="EFQ83618.1"/>
    </source>
</evidence>
<dbReference type="EMBL" id="ACLF03000004">
    <property type="protein sequence ID" value="EFQ83618.1"/>
    <property type="molecule type" value="Genomic_DNA"/>
</dbReference>
<dbReference type="PANTHER" id="PTHR21043:SF0">
    <property type="entry name" value="MITOCHONDRIAL ASSEMBLY OF RIBOSOMAL LARGE SUBUNIT PROTEIN 1"/>
    <property type="match status" value="1"/>
</dbReference>
<sequence length="117" mass="12865">MTASDRAVELTRAAAAAADDKSATGIVAFDVSEQIYITDVFVLCTTTSPTQARAVQDAVEERLHTMGAKAVRREGSREGRWILLDFADIVVHVQHTEERAFYALERLWSDCPTVPVA</sequence>
<dbReference type="GO" id="GO:0043023">
    <property type="term" value="F:ribosomal large subunit binding"/>
    <property type="evidence" value="ECO:0007669"/>
    <property type="project" value="TreeGrafter"/>
</dbReference>
<dbReference type="InterPro" id="IPR004394">
    <property type="entry name" value="Iojap/RsfS/C7orf30"/>
</dbReference>
<accession>E2SB72</accession>
<dbReference type="eggNOG" id="COG0799">
    <property type="taxonomic scope" value="Bacteria"/>
</dbReference>
<keyword evidence="2" id="KW-0963">Cytoplasm</keyword>
<dbReference type="InterPro" id="IPR043519">
    <property type="entry name" value="NT_sf"/>
</dbReference>
<comment type="function">
    <text evidence="2">Functions as a ribosomal silencing factor. Interacts with ribosomal protein uL14 (rplN), blocking formation of intersubunit bridge B8. Prevents association of the 30S and 50S ribosomal subunits and the formation of functional ribosomes, thus repressing translation.</text>
</comment>
<keyword evidence="2" id="KW-0678">Repressor</keyword>
<dbReference type="HOGENOM" id="CLU_092688_2_0_11"/>
<comment type="caution">
    <text evidence="3">The sequence shown here is derived from an EMBL/GenBank/DDBJ whole genome shotgun (WGS) entry which is preliminary data.</text>
</comment>
<gene>
    <name evidence="2" type="primary">rsfS</name>
    <name evidence="3" type="ORF">HMPREF0063_11281</name>
</gene>
<dbReference type="Proteomes" id="UP000003111">
    <property type="component" value="Unassembled WGS sequence"/>
</dbReference>
<name>E2SB72_9ACTN</name>
<organism evidence="3 4">
    <name type="scientific">Aeromicrobium marinum DSM 15272</name>
    <dbReference type="NCBI Taxonomy" id="585531"/>
    <lineage>
        <taxon>Bacteria</taxon>
        <taxon>Bacillati</taxon>
        <taxon>Actinomycetota</taxon>
        <taxon>Actinomycetes</taxon>
        <taxon>Propionibacteriales</taxon>
        <taxon>Nocardioidaceae</taxon>
        <taxon>Aeromicrobium</taxon>
    </lineage>
</organism>
<dbReference type="OrthoDB" id="9793681at2"/>
<protein>
    <recommendedName>
        <fullName evidence="2">Ribosomal silencing factor RsfS</fullName>
    </recommendedName>
</protein>
<dbReference type="Pfam" id="PF02410">
    <property type="entry name" value="RsfS"/>
    <property type="match status" value="1"/>
</dbReference>
<dbReference type="Gene3D" id="3.30.460.10">
    <property type="entry name" value="Beta Polymerase, domain 2"/>
    <property type="match status" value="1"/>
</dbReference>
<evidence type="ECO:0000256" key="2">
    <source>
        <dbReference type="HAMAP-Rule" id="MF_01477"/>
    </source>
</evidence>
<dbReference type="RefSeq" id="WP_007078302.1">
    <property type="nucleotide sequence ID" value="NZ_CM001024.1"/>
</dbReference>
<evidence type="ECO:0000256" key="1">
    <source>
        <dbReference type="ARBA" id="ARBA00010574"/>
    </source>
</evidence>
<dbReference type="GO" id="GO:0042256">
    <property type="term" value="P:cytosolic ribosome assembly"/>
    <property type="evidence" value="ECO:0007669"/>
    <property type="project" value="UniProtKB-UniRule"/>
</dbReference>
<dbReference type="GO" id="GO:0017148">
    <property type="term" value="P:negative regulation of translation"/>
    <property type="evidence" value="ECO:0007669"/>
    <property type="project" value="UniProtKB-UniRule"/>
</dbReference>
<comment type="subunit">
    <text evidence="2">Interacts with ribosomal protein uL14 (rplN).</text>
</comment>
<keyword evidence="4" id="KW-1185">Reference proteome</keyword>
<dbReference type="SUPFAM" id="SSF81301">
    <property type="entry name" value="Nucleotidyltransferase"/>
    <property type="match status" value="1"/>
</dbReference>
<dbReference type="AlphaFoldDB" id="E2SB72"/>